<comment type="caution">
    <text evidence="2">The sequence shown here is derived from an EMBL/GenBank/DDBJ whole genome shotgun (WGS) entry which is preliminary data.</text>
</comment>
<evidence type="ECO:0000313" key="2">
    <source>
        <dbReference type="EMBL" id="MFD2235535.1"/>
    </source>
</evidence>
<evidence type="ECO:0008006" key="4">
    <source>
        <dbReference type="Google" id="ProtNLM"/>
    </source>
</evidence>
<protein>
    <recommendedName>
        <fullName evidence="4">Peptidase</fullName>
    </recommendedName>
</protein>
<accession>A0ABW5CE54</accession>
<sequence length="169" mass="17450">MTEPPAPSAEPAAEPAPAPAASYDDLVLPEGLSPDAETGAAFRSLAAEAGLSRDTAQKLVDLQAGLIRKQGDAARDTARAWAKDAAADAEYGGADFARNAGIARQALQAFATPALVELLDNSGLGNHPELIRAFYRVGKAMAEDGRVGGSAAPRPDRLAALYPTMVPKE</sequence>
<evidence type="ECO:0000256" key="1">
    <source>
        <dbReference type="SAM" id="MobiDB-lite"/>
    </source>
</evidence>
<dbReference type="EMBL" id="JBHUIY010000052">
    <property type="protein sequence ID" value="MFD2235535.1"/>
    <property type="molecule type" value="Genomic_DNA"/>
</dbReference>
<dbReference type="RefSeq" id="WP_377318805.1">
    <property type="nucleotide sequence ID" value="NZ_JBHUIY010000052.1"/>
</dbReference>
<organism evidence="2 3">
    <name type="scientific">Phaeospirillum tilakii</name>
    <dbReference type="NCBI Taxonomy" id="741673"/>
    <lineage>
        <taxon>Bacteria</taxon>
        <taxon>Pseudomonadati</taxon>
        <taxon>Pseudomonadota</taxon>
        <taxon>Alphaproteobacteria</taxon>
        <taxon>Rhodospirillales</taxon>
        <taxon>Rhodospirillaceae</taxon>
        <taxon>Phaeospirillum</taxon>
    </lineage>
</organism>
<name>A0ABW5CE54_9PROT</name>
<gene>
    <name evidence="2" type="ORF">ACFSNB_17170</name>
</gene>
<proteinExistence type="predicted"/>
<reference evidence="3" key="1">
    <citation type="journal article" date="2019" name="Int. J. Syst. Evol. Microbiol.">
        <title>The Global Catalogue of Microorganisms (GCM) 10K type strain sequencing project: providing services to taxonomists for standard genome sequencing and annotation.</title>
        <authorList>
            <consortium name="The Broad Institute Genomics Platform"/>
            <consortium name="The Broad Institute Genome Sequencing Center for Infectious Disease"/>
            <person name="Wu L."/>
            <person name="Ma J."/>
        </authorList>
    </citation>
    <scope>NUCLEOTIDE SEQUENCE [LARGE SCALE GENOMIC DNA]</scope>
    <source>
        <strain evidence="3">KCTC 15012</strain>
    </source>
</reference>
<evidence type="ECO:0000313" key="3">
    <source>
        <dbReference type="Proteomes" id="UP001597296"/>
    </source>
</evidence>
<keyword evidence="3" id="KW-1185">Reference proteome</keyword>
<dbReference type="Proteomes" id="UP001597296">
    <property type="component" value="Unassembled WGS sequence"/>
</dbReference>
<feature type="region of interest" description="Disordered" evidence="1">
    <location>
        <begin position="1"/>
        <end position="35"/>
    </location>
</feature>
<feature type="compositionally biased region" description="Pro residues" evidence="1">
    <location>
        <begin position="1"/>
        <end position="18"/>
    </location>
</feature>